<accession>A0A1Y1RUG4</accession>
<feature type="domain" description="AMP-dependent synthetase/ligase" evidence="1">
    <location>
        <begin position="7"/>
        <end position="372"/>
    </location>
</feature>
<dbReference type="Proteomes" id="UP000192343">
    <property type="component" value="Unassembled WGS sequence"/>
</dbReference>
<gene>
    <name evidence="3" type="ORF">B4O97_16045</name>
</gene>
<reference evidence="3 4" key="1">
    <citation type="submission" date="2017-03" db="EMBL/GenBank/DDBJ databases">
        <title>Draft Genome sequence of Marispirochaeta sp. strain JC444.</title>
        <authorList>
            <person name="Shivani Y."/>
            <person name="Subhash Y."/>
            <person name="Sasikala C."/>
            <person name="Ramana C."/>
        </authorList>
    </citation>
    <scope>NUCLEOTIDE SEQUENCE [LARGE SCALE GENOMIC DNA]</scope>
    <source>
        <strain evidence="3 4">JC444</strain>
    </source>
</reference>
<dbReference type="STRING" id="1963862.B4O97_16045"/>
<dbReference type="RefSeq" id="WP_083052397.1">
    <property type="nucleotide sequence ID" value="NZ_MWQY01000021.1"/>
</dbReference>
<evidence type="ECO:0008006" key="5">
    <source>
        <dbReference type="Google" id="ProtNLM"/>
    </source>
</evidence>
<dbReference type="Pfam" id="PF13193">
    <property type="entry name" value="AMP-binding_C"/>
    <property type="match status" value="1"/>
</dbReference>
<evidence type="ECO:0000259" key="1">
    <source>
        <dbReference type="Pfam" id="PF00501"/>
    </source>
</evidence>
<dbReference type="InterPro" id="IPR025110">
    <property type="entry name" value="AMP-bd_C"/>
</dbReference>
<dbReference type="Gene3D" id="3.30.300.30">
    <property type="match status" value="1"/>
</dbReference>
<dbReference type="Gene3D" id="3.40.50.12780">
    <property type="entry name" value="N-terminal domain of ligase-like"/>
    <property type="match status" value="1"/>
</dbReference>
<dbReference type="InterPro" id="IPR000873">
    <property type="entry name" value="AMP-dep_synth/lig_dom"/>
</dbReference>
<evidence type="ECO:0000259" key="2">
    <source>
        <dbReference type="Pfam" id="PF13193"/>
    </source>
</evidence>
<dbReference type="AlphaFoldDB" id="A0A1Y1RUG4"/>
<dbReference type="EMBL" id="MWQY01000021">
    <property type="protein sequence ID" value="ORC32670.1"/>
    <property type="molecule type" value="Genomic_DNA"/>
</dbReference>
<dbReference type="InterPro" id="IPR045851">
    <property type="entry name" value="AMP-bd_C_sf"/>
</dbReference>
<dbReference type="SUPFAM" id="SSF56801">
    <property type="entry name" value="Acetyl-CoA synthetase-like"/>
    <property type="match status" value="1"/>
</dbReference>
<evidence type="ECO:0000313" key="3">
    <source>
        <dbReference type="EMBL" id="ORC32670.1"/>
    </source>
</evidence>
<keyword evidence="4" id="KW-1185">Reference proteome</keyword>
<name>A0A1Y1RUG4_9SPIO</name>
<dbReference type="PROSITE" id="PS00455">
    <property type="entry name" value="AMP_BINDING"/>
    <property type="match status" value="1"/>
</dbReference>
<dbReference type="PANTHER" id="PTHR43767:SF1">
    <property type="entry name" value="NONRIBOSOMAL PEPTIDE SYNTHASE PES1 (EUROFUNG)-RELATED"/>
    <property type="match status" value="1"/>
</dbReference>
<sequence length="510" mass="56568">MLVHRLLEESCRRYPDKEALWFKENWMSYREIEERANRIARFLISENLRRGDRVVLLLENSFAFVCAYFGILKAGGVVVGLNTEITAEDLEYLVVNSDAEVLFIDGNRLHLYEAVREKLGQLKRIILNGDSEDSDRSDAVYLNSIMESGPADPPGVWGIDLDLAEIVYTSGSTGIPKGVMLTHLNLVSNMRSIVEYFGLTPEDRMMVILPFTYIYGKSLLLSHIMIGGSLVIDNRFTFPNTILKTMQKTSVTGFAGVPSTYSILVSRSSLKKMSFPSLRYVSQAGGHMAVSLAQEVKEAVSPAELWVMYGATEAAPRLSYLHPSMLETKIGSIGTPVPNVDLFVADEEGNPLPIGEEGEIVARGSNIMKGYWKDPDGTAEVLKNGLYFTGDLGRADNDGYIFIVGRKKDIIKVKGFRVSAKEIEERLMEMDEVVEAAVIGIPDPVLGEAVKAFIVLKDASGLDEQEVLKRLQPHLSAFKLPKQVEFRQELPKNKSGKIMKTLLSASEAEG</sequence>
<dbReference type="Pfam" id="PF00501">
    <property type="entry name" value="AMP-binding"/>
    <property type="match status" value="1"/>
</dbReference>
<dbReference type="InterPro" id="IPR050237">
    <property type="entry name" value="ATP-dep_AMP-bd_enzyme"/>
</dbReference>
<dbReference type="InterPro" id="IPR042099">
    <property type="entry name" value="ANL_N_sf"/>
</dbReference>
<dbReference type="InterPro" id="IPR020845">
    <property type="entry name" value="AMP-binding_CS"/>
</dbReference>
<feature type="domain" description="AMP-binding enzyme C-terminal" evidence="2">
    <location>
        <begin position="422"/>
        <end position="497"/>
    </location>
</feature>
<protein>
    <recommendedName>
        <fullName evidence="5">AMP-dependent synthetase</fullName>
    </recommendedName>
</protein>
<comment type="caution">
    <text evidence="3">The sequence shown here is derived from an EMBL/GenBank/DDBJ whole genome shotgun (WGS) entry which is preliminary data.</text>
</comment>
<dbReference type="OrthoDB" id="311554at2"/>
<evidence type="ECO:0000313" key="4">
    <source>
        <dbReference type="Proteomes" id="UP000192343"/>
    </source>
</evidence>
<dbReference type="GO" id="GO:0016878">
    <property type="term" value="F:acid-thiol ligase activity"/>
    <property type="evidence" value="ECO:0007669"/>
    <property type="project" value="UniProtKB-ARBA"/>
</dbReference>
<proteinExistence type="predicted"/>
<organism evidence="3 4">
    <name type="scientific">Marispirochaeta aestuarii</name>
    <dbReference type="NCBI Taxonomy" id="1963862"/>
    <lineage>
        <taxon>Bacteria</taxon>
        <taxon>Pseudomonadati</taxon>
        <taxon>Spirochaetota</taxon>
        <taxon>Spirochaetia</taxon>
        <taxon>Spirochaetales</taxon>
        <taxon>Spirochaetaceae</taxon>
        <taxon>Marispirochaeta</taxon>
    </lineage>
</organism>
<dbReference type="PANTHER" id="PTHR43767">
    <property type="entry name" value="LONG-CHAIN-FATTY-ACID--COA LIGASE"/>
    <property type="match status" value="1"/>
</dbReference>